<dbReference type="GO" id="GO:0008887">
    <property type="term" value="F:glycerate kinase activity"/>
    <property type="evidence" value="ECO:0007669"/>
    <property type="project" value="UniProtKB-UniRule"/>
</dbReference>
<dbReference type="Gene3D" id="3.40.50.10350">
    <property type="entry name" value="Glycerate kinase, domain 1"/>
    <property type="match status" value="1"/>
</dbReference>
<dbReference type="GO" id="GO:0031388">
    <property type="term" value="P:organic acid phosphorylation"/>
    <property type="evidence" value="ECO:0007669"/>
    <property type="project" value="UniProtKB-UniRule"/>
</dbReference>
<sequence length="413" mass="43426">MKTNTQTIIPGRLPSVYGGGAGPWMETGEGGDSSVKVVVAPDSFKGSMTSREAAERIQKGIRQVFPDWTFTALPMADGGEGTVDAVLAGTGGRKIPVRVKDPLGREVEAELGYCEERKLAVIETAAASGLDLLKEGELDPVRTSTFGTGQLMKHALDLGVEEVILGLGGSATVDAGTGFFTALGVRFLDREGHLLEPAGGKLGEIEQVDLSGMNPGLKSVRLTVASDVTNPLLGPEGAVRVFGPQKGVRKDDLDRFEAGMEHYAEALVRATGRDHRSSPGSGAAGGFGFSLRSLLDVRFESGFERIANLVGLEERIREAGLVITGEGKVDHQSLYGKVPVGISRIALRHGVPVVVFAGSVEGDLTEAAGEGISVVFPIVNRPLSLGEAMDQGPQLLETAARRFARVWQLSGTG</sequence>
<comment type="similarity">
    <text evidence="1 4">Belongs to the glycerate kinase type-1 family.</text>
</comment>
<dbReference type="PIRSF" id="PIRSF006078">
    <property type="entry name" value="GlxK"/>
    <property type="match status" value="1"/>
</dbReference>
<keyword evidence="6" id="KW-1185">Reference proteome</keyword>
<dbReference type="NCBIfam" id="TIGR00045">
    <property type="entry name" value="glycerate kinase"/>
    <property type="match status" value="1"/>
</dbReference>
<accession>A0A2T6C4K9</accession>
<evidence type="ECO:0000313" key="5">
    <source>
        <dbReference type="EMBL" id="PTX63254.1"/>
    </source>
</evidence>
<dbReference type="Gene3D" id="3.90.1510.10">
    <property type="entry name" value="Glycerate kinase, domain 2"/>
    <property type="match status" value="1"/>
</dbReference>
<evidence type="ECO:0000313" key="6">
    <source>
        <dbReference type="Proteomes" id="UP000244240"/>
    </source>
</evidence>
<dbReference type="InterPro" id="IPR004381">
    <property type="entry name" value="Glycerate_kinase"/>
</dbReference>
<protein>
    <submittedName>
        <fullName evidence="5">Glycerate kinase</fullName>
    </submittedName>
</protein>
<keyword evidence="2 4" id="KW-0808">Transferase</keyword>
<proteinExistence type="inferred from homology"/>
<evidence type="ECO:0000256" key="3">
    <source>
        <dbReference type="ARBA" id="ARBA00022777"/>
    </source>
</evidence>
<dbReference type="RefSeq" id="WP_108022202.1">
    <property type="nucleotide sequence ID" value="NZ_QBKR01000004.1"/>
</dbReference>
<dbReference type="InterPro" id="IPR036129">
    <property type="entry name" value="Glycerate_kinase_sf"/>
</dbReference>
<gene>
    <name evidence="5" type="ORF">C8P63_10499</name>
</gene>
<name>A0A2T6C4K9_9BACL</name>
<evidence type="ECO:0000256" key="1">
    <source>
        <dbReference type="ARBA" id="ARBA00006284"/>
    </source>
</evidence>
<dbReference type="OrthoDB" id="9774290at2"/>
<dbReference type="InterPro" id="IPR018193">
    <property type="entry name" value="Glyc_kinase_flavodox-like_fold"/>
</dbReference>
<dbReference type="SUPFAM" id="SSF110738">
    <property type="entry name" value="Glycerate kinase I"/>
    <property type="match status" value="1"/>
</dbReference>
<evidence type="ECO:0000256" key="4">
    <source>
        <dbReference type="PIRNR" id="PIRNR006078"/>
    </source>
</evidence>
<dbReference type="EMBL" id="QBKR01000004">
    <property type="protein sequence ID" value="PTX63254.1"/>
    <property type="molecule type" value="Genomic_DNA"/>
</dbReference>
<dbReference type="AlphaFoldDB" id="A0A2T6C4K9"/>
<organism evidence="5 6">
    <name type="scientific">Melghirimyces profundicolus</name>
    <dbReference type="NCBI Taxonomy" id="1242148"/>
    <lineage>
        <taxon>Bacteria</taxon>
        <taxon>Bacillati</taxon>
        <taxon>Bacillota</taxon>
        <taxon>Bacilli</taxon>
        <taxon>Bacillales</taxon>
        <taxon>Thermoactinomycetaceae</taxon>
        <taxon>Melghirimyces</taxon>
    </lineage>
</organism>
<dbReference type="Proteomes" id="UP000244240">
    <property type="component" value="Unassembled WGS sequence"/>
</dbReference>
<dbReference type="Pfam" id="PF02595">
    <property type="entry name" value="Gly_kinase"/>
    <property type="match status" value="1"/>
</dbReference>
<evidence type="ECO:0000256" key="2">
    <source>
        <dbReference type="ARBA" id="ARBA00022679"/>
    </source>
</evidence>
<dbReference type="InterPro" id="IPR018197">
    <property type="entry name" value="Glycerate_kinase_RE-like"/>
</dbReference>
<dbReference type="PANTHER" id="PTHR21599">
    <property type="entry name" value="GLYCERATE KINASE"/>
    <property type="match status" value="1"/>
</dbReference>
<reference evidence="5 6" key="1">
    <citation type="submission" date="2018-04" db="EMBL/GenBank/DDBJ databases">
        <title>Genomic Encyclopedia of Archaeal and Bacterial Type Strains, Phase II (KMG-II): from individual species to whole genera.</title>
        <authorList>
            <person name="Goeker M."/>
        </authorList>
    </citation>
    <scope>NUCLEOTIDE SEQUENCE [LARGE SCALE GENOMIC DNA]</scope>
    <source>
        <strain evidence="5 6">DSM 45787</strain>
    </source>
</reference>
<dbReference type="PANTHER" id="PTHR21599:SF0">
    <property type="entry name" value="GLYCERATE KINASE"/>
    <property type="match status" value="1"/>
</dbReference>
<comment type="caution">
    <text evidence="5">The sequence shown here is derived from an EMBL/GenBank/DDBJ whole genome shotgun (WGS) entry which is preliminary data.</text>
</comment>
<keyword evidence="3 4" id="KW-0418">Kinase</keyword>